<protein>
    <submittedName>
        <fullName evidence="2">Uncharacterized protein</fullName>
    </submittedName>
</protein>
<sequence>MPSAFVPSTEGIFICEVPTVSQDTGNAVEQTPEQIRADMEAGFNEATTGTVPTETPASQSQPVAPEAPAAKASDEAPPAAQPVEAAEPLIAGFKESELKNLLSRISEIDEIKGDVRKVYGQYGGLKNFIDEKLKTLPTQTVAGVTRINPKALERLKSEYGPELAEIFNDFIESSQAQPEEKPAAPAAPADPVPTGIDPAEFERRLAEETARIAKTADERVAVHLIDFKHPDRAQIRETPEFKTWIGTLPPADADAVVNTWDVNVLSGKLDQFKAWNAKRISNEKRLKGALTPKGVQQTPPAMISEEDAIRQGFDSVFEKT</sequence>
<dbReference type="EMBL" id="MLJW01000073">
    <property type="protein sequence ID" value="OIR02615.1"/>
    <property type="molecule type" value="Genomic_DNA"/>
</dbReference>
<feature type="region of interest" description="Disordered" evidence="1">
    <location>
        <begin position="42"/>
        <end position="84"/>
    </location>
</feature>
<comment type="caution">
    <text evidence="2">The sequence shown here is derived from an EMBL/GenBank/DDBJ whole genome shotgun (WGS) entry which is preliminary data.</text>
</comment>
<feature type="compositionally biased region" description="Low complexity" evidence="1">
    <location>
        <begin position="62"/>
        <end position="84"/>
    </location>
</feature>
<gene>
    <name evidence="2" type="ORF">GALL_153290</name>
</gene>
<feature type="region of interest" description="Disordered" evidence="1">
    <location>
        <begin position="174"/>
        <end position="197"/>
    </location>
</feature>
<evidence type="ECO:0000256" key="1">
    <source>
        <dbReference type="SAM" id="MobiDB-lite"/>
    </source>
</evidence>
<evidence type="ECO:0000313" key="2">
    <source>
        <dbReference type="EMBL" id="OIR02615.1"/>
    </source>
</evidence>
<name>A0A1J5S2Y8_9ZZZZ</name>
<reference evidence="2" key="1">
    <citation type="submission" date="2016-10" db="EMBL/GenBank/DDBJ databases">
        <title>Sequence of Gallionella enrichment culture.</title>
        <authorList>
            <person name="Poehlein A."/>
            <person name="Muehling M."/>
            <person name="Daniel R."/>
        </authorList>
    </citation>
    <scope>NUCLEOTIDE SEQUENCE</scope>
</reference>
<accession>A0A1J5S2Y8</accession>
<dbReference type="AlphaFoldDB" id="A0A1J5S2Y8"/>
<proteinExistence type="predicted"/>
<feature type="compositionally biased region" description="Polar residues" evidence="1">
    <location>
        <begin position="45"/>
        <end position="61"/>
    </location>
</feature>
<organism evidence="2">
    <name type="scientific">mine drainage metagenome</name>
    <dbReference type="NCBI Taxonomy" id="410659"/>
    <lineage>
        <taxon>unclassified sequences</taxon>
        <taxon>metagenomes</taxon>
        <taxon>ecological metagenomes</taxon>
    </lineage>
</organism>
<feature type="compositionally biased region" description="Low complexity" evidence="1">
    <location>
        <begin position="183"/>
        <end position="193"/>
    </location>
</feature>